<keyword evidence="2" id="KW-0964">Secreted</keyword>
<feature type="region of interest" description="Disordered" evidence="5">
    <location>
        <begin position="2093"/>
        <end position="2120"/>
    </location>
</feature>
<dbReference type="GO" id="GO:0005576">
    <property type="term" value="C:extracellular region"/>
    <property type="evidence" value="ECO:0007669"/>
    <property type="project" value="UniProtKB-SubCell"/>
</dbReference>
<evidence type="ECO:0000313" key="6">
    <source>
        <dbReference type="EMBL" id="KAG8201764.1"/>
    </source>
</evidence>
<proteinExistence type="predicted"/>
<dbReference type="GO" id="GO:0009986">
    <property type="term" value="C:cell surface"/>
    <property type="evidence" value="ECO:0007669"/>
    <property type="project" value="TreeGrafter"/>
</dbReference>
<sequence>MSGYIHETCETRINRQAHRCLCHLSNDDVRQKYLNPALVFVRGKDDTRVVHFLQQQYRSCASEYRSNFGWPVKKQPSMTSYVPSKSQVQFRQKCELQDKIVCCADKNVGNGLVPFSYKQGVTQWTKHESHRNHHWPGRNIADPRSRIRKQRRIQGSDGPPSQQQAKMRVGSSSPENLPYLSNYSLSFWIPVQPPYSNQKRQVLAGTTEGHLVLFELSPTDDRVARMVALSANEDLSHKAVAFSHYHEQWFVILQTSGEKSWIRVYLRVGRGLERRQTILLEGESDFNLVNVKGVNYLSVVTFRNHSNEAGLFLYHWTKTQFDVIASRYLHGARSVATWVMDGSLYFAVATASYKEEGARVGSPIFFFNAKNGNKLVLQDMIATHGASKVLHFFVGGSHYVIFIGEGDAVIYWWSNDQFLFWQSLKGTAFASDVAVLELENGEVVIVIVLKAEALFLTLDASGQYYVSFTMLLSGFNLKSLQFMYTGKAYYALALSADYASHQAQHVWKMTLDPYFIPSRSALEPLHECLNDLADNLDKHQSEMNKVYNEIDRVWLKDKNQTITADVFITNDMKSPQITSITEVLILTTRKILPDSSLPLVAEGISKLKYLIDGIQQSIRNTVLKSTAQIIKGTKHFYDSIFIPSFNMQSTHIDVPINGVPVSRIYHSALKKVGNQTFGYPAKVVNVNSVGAETLFLNGIQMEDFLLLKSIQEVNGDLKFSNMVSTDLNVETINTIPIDSFVLTHTEQVIRDLKQFSALQANVINVQGQTNGEDLKEFLRKIVIRNEENELKDRYALESTVHVSGDLFIRGLVNGKFDISELKFNVVTRTEDQNLKGHFTFTSPIDILGDLTVSGHVNGALISDLVTLSTAQTIHGHPVFYELVTFDRDLIVDLVNGFDLDKTAVVKIYDPQFVSGLKTFAEVVVVDFIEMTDYVTLDGVDPSMLVQDIVKHEEGVVKNDGTVFHDVVVIGNVTALEGVNGHKIYDLPEIVWLKSVAQTIHVPVTTKDLTVKDLEVVSINDYHIEKDLVFTFTDETILSFKTFVHDVSVVQTVNTVEAKINGFDVVTFTRELEKYEKEGTIYGQKRLQTLEIEGNIELQNLNNLPLDNIMRPHVYQEIRGTVEFPSERTYIRNDLKANNIGFNVFNNNNLKDLENTVATRSPKEAVKNKALEKKSESVTINSPQQVLAEKVFLYPVHVQKASAVTLNGRGLLQLASRVVVTDQVANVTAHKSFTGYFQADNVFVHGLINGLDLSALNRNTFYKSLENRVESPMYFQNGITVGKLVTSALLDGIRWDNLISTNQNEVLDYMQLLSYTILNGHLVVGGLLNGCDLVELGQRALYSKKSDQLIKEEVTIETIEILGNLNLKQVVNEIPVEELHENFITVSRDQVIVSDFRLDNGFKVENLQIGDLTNHVSIPFILWDAVRHSLSQEIRGLKIFHDVSSSAMVAKEAFVLESLNDVDVTAVYSNAVWKREHQVITGEKIFHSLRTDIADIRGYLNGVRLPDDVVRTDTDDHVPGPTYFANNLVLPAGLHVDGRIDGVLLHALVESRVTLSAEEWLKSRLSFMKDVTIHGDLSVDGTVNNLVIEMVCRVRPQFPLHGFKVFSQDLHILGSTSAPTINGYDVQQMDSRILRKNREEFVNELQVFVKPLRASNSLYIESVNRISISNITSTYFSIVSNLHRTLNYFDDVLYGFHEQVTGQIEATRSRVSRFAYFTLVQEINMGPTTKILHAYLLEHASSEFSHSVIMWTTRRHCTYMERCCNVEMSHWVRVKKTGLLMVEAEATEGRLYPIHNPAPVMIDKDFVVWTNASEVQPKWCGNRYDETLSITLSGSSSFQAFISMRNAPLLSEIKSFSQGHLYAVAGFFYNRYEDEYSRSVVYVYNEMKREWKEHQILQSFGALSLDIAYYTDENVKELLLAVGTGAGTYSSVYIWNNMEHEFELLHNIPSEYVTSTLWVKQGSTQLLAMASVDHWPKKGDCEGFLSGGQVDIYTYKSREIRWIQSIPVRGVVSMITFDMEGDTYLAAASHQLQSIFIYEWRGYAGFSQVQSMFVGEVRHLSAYTIGEDYYLTVAVTSGPSKILKLVVQGRHSTKSSSRDQSYQDDQKDEASHEDQLVVPTC</sequence>
<name>A0AAV6VYG7_9ARAC</name>
<feature type="compositionally biased region" description="Basic and acidic residues" evidence="5">
    <location>
        <begin position="2103"/>
        <end position="2114"/>
    </location>
</feature>
<keyword evidence="3" id="KW-0732">Signal</keyword>
<evidence type="ECO:0000256" key="3">
    <source>
        <dbReference type="ARBA" id="ARBA00022729"/>
    </source>
</evidence>
<accession>A0AAV6VYG7</accession>
<comment type="subcellular location">
    <subcellularLocation>
        <location evidence="1">Secreted</location>
    </subcellularLocation>
</comment>
<comment type="caution">
    <text evidence="6">The sequence shown here is derived from an EMBL/GenBank/DDBJ whole genome shotgun (WGS) entry which is preliminary data.</text>
</comment>
<evidence type="ECO:0000256" key="2">
    <source>
        <dbReference type="ARBA" id="ARBA00022525"/>
    </source>
</evidence>
<evidence type="ECO:0000256" key="5">
    <source>
        <dbReference type="SAM" id="MobiDB-lite"/>
    </source>
</evidence>
<dbReference type="Proteomes" id="UP000827092">
    <property type="component" value="Unassembled WGS sequence"/>
</dbReference>
<dbReference type="PROSITE" id="PS50912">
    <property type="entry name" value="EAR"/>
    <property type="match status" value="1"/>
</dbReference>
<dbReference type="PANTHER" id="PTHR22918:SF6">
    <property type="entry name" value="EG:8D8.1 PROTEIN-RELATED"/>
    <property type="match status" value="1"/>
</dbReference>
<reference evidence="6 7" key="1">
    <citation type="journal article" date="2022" name="Nat. Ecol. Evol.">
        <title>A masculinizing supergene underlies an exaggerated male reproductive morph in a spider.</title>
        <authorList>
            <person name="Hendrickx F."/>
            <person name="De Corte Z."/>
            <person name="Sonet G."/>
            <person name="Van Belleghem S.M."/>
            <person name="Kostlbacher S."/>
            <person name="Vangestel C."/>
        </authorList>
    </citation>
    <scope>NUCLEOTIDE SEQUENCE [LARGE SCALE GENOMIC DNA]</scope>
    <source>
        <strain evidence="6">W744_W776</strain>
    </source>
</reference>
<organism evidence="6 7">
    <name type="scientific">Oedothorax gibbosus</name>
    <dbReference type="NCBI Taxonomy" id="931172"/>
    <lineage>
        <taxon>Eukaryota</taxon>
        <taxon>Metazoa</taxon>
        <taxon>Ecdysozoa</taxon>
        <taxon>Arthropoda</taxon>
        <taxon>Chelicerata</taxon>
        <taxon>Arachnida</taxon>
        <taxon>Araneae</taxon>
        <taxon>Araneomorphae</taxon>
        <taxon>Entelegynae</taxon>
        <taxon>Araneoidea</taxon>
        <taxon>Linyphiidae</taxon>
        <taxon>Erigoninae</taxon>
        <taxon>Oedothorax</taxon>
    </lineage>
</organism>
<evidence type="ECO:0000256" key="4">
    <source>
        <dbReference type="ARBA" id="ARBA00022737"/>
    </source>
</evidence>
<dbReference type="InterPro" id="IPR051666">
    <property type="entry name" value="SP_Capacitation_Regulator"/>
</dbReference>
<dbReference type="PANTHER" id="PTHR22918">
    <property type="entry name" value="SEMINAL PLASMA PROTEIN"/>
    <property type="match status" value="1"/>
</dbReference>
<evidence type="ECO:0000256" key="1">
    <source>
        <dbReference type="ARBA" id="ARBA00004613"/>
    </source>
</evidence>
<dbReference type="EMBL" id="JAFNEN010000003">
    <property type="protein sequence ID" value="KAG8201764.1"/>
    <property type="molecule type" value="Genomic_DNA"/>
</dbReference>
<dbReference type="InterPro" id="IPR009039">
    <property type="entry name" value="EAR"/>
</dbReference>
<keyword evidence="7" id="KW-1185">Reference proteome</keyword>
<gene>
    <name evidence="6" type="ORF">JTE90_012823</name>
</gene>
<keyword evidence="4" id="KW-0677">Repeat</keyword>
<protein>
    <submittedName>
        <fullName evidence="6">Uncharacterized protein</fullName>
    </submittedName>
</protein>
<feature type="region of interest" description="Disordered" evidence="5">
    <location>
        <begin position="127"/>
        <end position="172"/>
    </location>
</feature>
<dbReference type="GO" id="GO:0008201">
    <property type="term" value="F:heparin binding"/>
    <property type="evidence" value="ECO:0007669"/>
    <property type="project" value="TreeGrafter"/>
</dbReference>
<feature type="compositionally biased region" description="Polar residues" evidence="5">
    <location>
        <begin position="159"/>
        <end position="172"/>
    </location>
</feature>
<evidence type="ECO:0000313" key="7">
    <source>
        <dbReference type="Proteomes" id="UP000827092"/>
    </source>
</evidence>